<keyword evidence="2" id="KW-1185">Reference proteome</keyword>
<name>A0ABT5XA94_9EURY</name>
<dbReference type="RefSeq" id="WP_316967319.1">
    <property type="nucleotide sequence ID" value="NZ_JARFPK010000049.1"/>
</dbReference>
<comment type="caution">
    <text evidence="1">The sequence shown here is derived from an EMBL/GenBank/DDBJ whole genome shotgun (WGS) entry which is preliminary data.</text>
</comment>
<organism evidence="1 2">
    <name type="scientific">Candidatus Methanocrinis natronophilus</name>
    <dbReference type="NCBI Taxonomy" id="3033396"/>
    <lineage>
        <taxon>Archaea</taxon>
        <taxon>Methanobacteriati</taxon>
        <taxon>Methanobacteriota</taxon>
        <taxon>Stenosarchaea group</taxon>
        <taxon>Methanomicrobia</taxon>
        <taxon>Methanotrichales</taxon>
        <taxon>Methanotrichaceae</taxon>
        <taxon>Methanocrinis</taxon>
    </lineage>
</organism>
<gene>
    <name evidence="1" type="ORF">P0O15_10520</name>
</gene>
<protein>
    <submittedName>
        <fullName evidence="1">Uncharacterized protein</fullName>
    </submittedName>
</protein>
<evidence type="ECO:0000313" key="1">
    <source>
        <dbReference type="EMBL" id="MDF0591591.1"/>
    </source>
</evidence>
<dbReference type="EMBL" id="JARFPK010000049">
    <property type="protein sequence ID" value="MDF0591591.1"/>
    <property type="molecule type" value="Genomic_DNA"/>
</dbReference>
<evidence type="ECO:0000313" key="2">
    <source>
        <dbReference type="Proteomes" id="UP001220010"/>
    </source>
</evidence>
<proteinExistence type="predicted"/>
<accession>A0ABT5XA94</accession>
<sequence>MDRRRGITTFLYPTDAWWKEFPMKDGGDEKNSRGVEGDRDELLFAVKAAEQSLPTGFSHDVGEILGFVEGMAPFLNKETLIQIKCFRCDNFSPSFFPGEGEYGVVESRPYCHAKEQPLYHLNLFTIAKCAEYSREAQTILMEMAASVVEEDLRPALAGKKLYDRNAFASYDVDYRTILEGGRVCIEFGHQVEGGFIESGITVCILSRIDPGLGEDSAKIKAVQTYGRPVMVVLASRQGRRQMDIDEVLIGIAEKRGMDIVFL</sequence>
<reference evidence="1 2" key="1">
    <citation type="submission" date="2023-03" db="EMBL/GenBank/DDBJ databases">
        <title>WGS of Methanotrichaceae archaeon Mx.</title>
        <authorList>
            <person name="Sorokin D.Y."/>
            <person name="Merkel A.Y."/>
        </authorList>
    </citation>
    <scope>NUCLEOTIDE SEQUENCE [LARGE SCALE GENOMIC DNA]</scope>
    <source>
        <strain evidence="1 2">Mx</strain>
    </source>
</reference>
<dbReference type="Proteomes" id="UP001220010">
    <property type="component" value="Unassembled WGS sequence"/>
</dbReference>